<evidence type="ECO:0000313" key="4">
    <source>
        <dbReference type="EMBL" id="MBT9291413.1"/>
    </source>
</evidence>
<dbReference type="SUPFAM" id="SSF56300">
    <property type="entry name" value="Metallo-dependent phosphatases"/>
    <property type="match status" value="1"/>
</dbReference>
<dbReference type="InterPro" id="IPR032093">
    <property type="entry name" value="PhoD_N"/>
</dbReference>
<accession>A0A947D6U4</accession>
<feature type="domain" description="PhoD-like phosphatase metallophosphatase" evidence="2">
    <location>
        <begin position="131"/>
        <end position="424"/>
    </location>
</feature>
<dbReference type="Gene3D" id="3.60.21.70">
    <property type="entry name" value="PhoD-like phosphatase"/>
    <property type="match status" value="1"/>
</dbReference>
<name>A0A947D6U4_9HYPH</name>
<keyword evidence="1" id="KW-0732">Signal</keyword>
<dbReference type="EMBL" id="JAHHZF010000009">
    <property type="protein sequence ID" value="MBT9291413.1"/>
    <property type="molecule type" value="Genomic_DNA"/>
</dbReference>
<comment type="caution">
    <text evidence="4">The sequence shown here is derived from an EMBL/GenBank/DDBJ whole genome shotgun (WGS) entry which is preliminary data.</text>
</comment>
<dbReference type="RefSeq" id="WP_261969953.1">
    <property type="nucleotide sequence ID" value="NZ_JAHHZF010000009.1"/>
</dbReference>
<dbReference type="PANTHER" id="PTHR43606:SF1">
    <property type="entry name" value="PHOD-LIKE PHOSPHATASE METALLOPHOSPHATASE DOMAIN-CONTAINING PROTEIN"/>
    <property type="match status" value="1"/>
</dbReference>
<evidence type="ECO:0000313" key="5">
    <source>
        <dbReference type="Proteomes" id="UP000766595"/>
    </source>
</evidence>
<feature type="domain" description="Phospholipase D N-terminal" evidence="3">
    <location>
        <begin position="25"/>
        <end position="106"/>
    </location>
</feature>
<feature type="chain" id="PRO_5037945186" evidence="1">
    <location>
        <begin position="20"/>
        <end position="571"/>
    </location>
</feature>
<dbReference type="InterPro" id="IPR029052">
    <property type="entry name" value="Metallo-depent_PP-like"/>
</dbReference>
<dbReference type="PANTHER" id="PTHR43606">
    <property type="entry name" value="PHOSPHATASE, PUTATIVE (AFU_ORTHOLOGUE AFUA_6G08710)-RELATED"/>
    <property type="match status" value="1"/>
</dbReference>
<proteinExistence type="predicted"/>
<dbReference type="InterPro" id="IPR052900">
    <property type="entry name" value="Phospholipid_Metab_Enz"/>
</dbReference>
<keyword evidence="5" id="KW-1185">Reference proteome</keyword>
<organism evidence="4 5">
    <name type="scientific">Prosthecodimorpha staleyi</name>
    <dbReference type="NCBI Taxonomy" id="2840188"/>
    <lineage>
        <taxon>Bacteria</taxon>
        <taxon>Pseudomonadati</taxon>
        <taxon>Pseudomonadota</taxon>
        <taxon>Alphaproteobacteria</taxon>
        <taxon>Hyphomicrobiales</taxon>
        <taxon>Ancalomicrobiaceae</taxon>
        <taxon>Prosthecodimorpha</taxon>
    </lineage>
</organism>
<dbReference type="Proteomes" id="UP000766595">
    <property type="component" value="Unassembled WGS sequence"/>
</dbReference>
<dbReference type="InterPro" id="IPR018946">
    <property type="entry name" value="PhoD-like_MPP"/>
</dbReference>
<dbReference type="Gene3D" id="2.60.40.380">
    <property type="entry name" value="Purple acid phosphatase-like, N-terminal"/>
    <property type="match status" value="1"/>
</dbReference>
<feature type="signal peptide" evidence="1">
    <location>
        <begin position="1"/>
        <end position="19"/>
    </location>
</feature>
<evidence type="ECO:0000259" key="3">
    <source>
        <dbReference type="Pfam" id="PF16655"/>
    </source>
</evidence>
<gene>
    <name evidence="4" type="ORF">KL771_18245</name>
</gene>
<dbReference type="InterPro" id="IPR038607">
    <property type="entry name" value="PhoD-like_sf"/>
</dbReference>
<evidence type="ECO:0000256" key="1">
    <source>
        <dbReference type="SAM" id="SignalP"/>
    </source>
</evidence>
<dbReference type="AlphaFoldDB" id="A0A947D6U4"/>
<dbReference type="Pfam" id="PF09423">
    <property type="entry name" value="PhoD"/>
    <property type="match status" value="1"/>
</dbReference>
<sequence length="571" mass="61818">MRHFLAAAIALSIASPAEASELPNGVASGDVTATSAMIWARAAVPGLLKFEIATGKNFKSYMGGGSMVSDPAVPRKFHATGLQPDQVYEYRATDAAGNRSAGRFRTLPQTCAKSDVRFGVSGDWRGEIAPYPSIRNVPDRGLQFFVELGDTIYAERYSGPETGEVASTLGDYRARHTEVLTARYGLNTWKDLRATTPVFAMIDDHEVVNDFAGGAAPSTDATRFDQTGNFINETNRYKAGLQAFSEFMPIVDQTWSSSDPRFNGKPQLYRSRILGKTAMFAMVDARSFRDTGLPGVTDLTNPTEIANFLIASATQARTMLGGDQLARLKTDLLDAKARGILWKFVMLPEPVQNLGVLAASDRYEGYARERNDLLKFVADNAIENVVFVTADLHGTMVNNLTYDVGNTRLASKAWEIVTGAVAFEEPFGPTIVDLAKQVGLIDNNQYNYYLSLPIAPDADASVNDKDDFVASVINSSMAGLSYDPLGLAGSNVPAKLTKGGYEAMHSYGWTEFSVNAKSGKLTVTTWGIAPYSYEDLQSNDRSQIVARKPAVVSQFEVNAAAVPAGNCRGSN</sequence>
<protein>
    <submittedName>
        <fullName evidence="4">Alkaline phosphatase D family protein</fullName>
    </submittedName>
</protein>
<evidence type="ECO:0000259" key="2">
    <source>
        <dbReference type="Pfam" id="PF09423"/>
    </source>
</evidence>
<dbReference type="Pfam" id="PF16655">
    <property type="entry name" value="PhoD_N"/>
    <property type="match status" value="1"/>
</dbReference>
<reference evidence="4 5" key="1">
    <citation type="submission" date="2021-06" db="EMBL/GenBank/DDBJ databases">
        <authorList>
            <person name="Grouzdev D.S."/>
            <person name="Koziaeva V."/>
        </authorList>
    </citation>
    <scope>NUCLEOTIDE SEQUENCE [LARGE SCALE GENOMIC DNA]</scope>
    <source>
        <strain evidence="4 5">22</strain>
    </source>
</reference>